<evidence type="ECO:0000256" key="1">
    <source>
        <dbReference type="ARBA" id="ARBA00007119"/>
    </source>
</evidence>
<gene>
    <name evidence="4" type="ORF">LEL_09874</name>
</gene>
<dbReference type="GO" id="GO:0019441">
    <property type="term" value="P:L-tryptophan catabolic process to kynurenine"/>
    <property type="evidence" value="ECO:0007669"/>
    <property type="project" value="InterPro"/>
</dbReference>
<dbReference type="InterPro" id="IPR037217">
    <property type="entry name" value="Trp/Indoleamine_2_3_dOase-like"/>
</dbReference>
<dbReference type="STRING" id="1081108.A0A168BFR7"/>
<dbReference type="GO" id="GO:0034354">
    <property type="term" value="P:'de novo' NAD+ biosynthetic process from L-tryptophan"/>
    <property type="evidence" value="ECO:0007669"/>
    <property type="project" value="TreeGrafter"/>
</dbReference>
<dbReference type="Gene3D" id="1.20.58.480">
    <property type="match status" value="1"/>
</dbReference>
<dbReference type="GO" id="GO:0033754">
    <property type="term" value="F:indoleamine 2,3-dioxygenase activity"/>
    <property type="evidence" value="ECO:0007669"/>
    <property type="project" value="TreeGrafter"/>
</dbReference>
<reference evidence="4 5" key="1">
    <citation type="journal article" date="2016" name="Genome Biol. Evol.">
        <title>Divergent and convergent evolution of fungal pathogenicity.</title>
        <authorList>
            <person name="Shang Y."/>
            <person name="Xiao G."/>
            <person name="Zheng P."/>
            <person name="Cen K."/>
            <person name="Zhan S."/>
            <person name="Wang C."/>
        </authorList>
    </citation>
    <scope>NUCLEOTIDE SEQUENCE [LARGE SCALE GENOMIC DNA]</scope>
    <source>
        <strain evidence="4 5">RCEF 1005</strain>
    </source>
</reference>
<sequence>MIRYGGASTWPPTANHNHDDWPVALRGYKLIYFELASLLPRSTPSLDDGANRMAICKFRELFRDLLRQHLDADAAYDLIKKAENEKGTISREINDVLYSCMAWCSHAYRWGVFPIVKVAQEGEIIDLPPEVVKPWEYLQEYFGSTSQSGNVMSSPLLNFDDGGQHVFKANYGLSEKIVSSEEELARIFRDVEESALLIYQDMIRALVAFDTGRKAACIDHLNRIQIHLRSALSVYYDRLHDQKVARSVWVSHVQGFLGWEAVYQHEQTGEIVKFDGLSGNQILLFRALDAFLGMDTYLSAEDLKRNVSLRQREFCRVLSKHCIRERLDDEGDAAEILDGFDKIVKRLRMSCQFASNFL</sequence>
<evidence type="ECO:0000256" key="3">
    <source>
        <dbReference type="ARBA" id="ARBA00023004"/>
    </source>
</evidence>
<dbReference type="SUPFAM" id="SSF140959">
    <property type="entry name" value="Indolic compounds 2,3-dioxygenase-like"/>
    <property type="match status" value="1"/>
</dbReference>
<dbReference type="GO" id="GO:0046872">
    <property type="term" value="F:metal ion binding"/>
    <property type="evidence" value="ECO:0007669"/>
    <property type="project" value="UniProtKB-KW"/>
</dbReference>
<name>A0A168BFR7_CORDF</name>
<comment type="caution">
    <text evidence="4">The sequence shown here is derived from an EMBL/GenBank/DDBJ whole genome shotgun (WGS) entry which is preliminary data.</text>
</comment>
<dbReference type="AlphaFoldDB" id="A0A168BFR7"/>
<evidence type="ECO:0008006" key="6">
    <source>
        <dbReference type="Google" id="ProtNLM"/>
    </source>
</evidence>
<keyword evidence="5" id="KW-1185">Reference proteome</keyword>
<evidence type="ECO:0000313" key="5">
    <source>
        <dbReference type="Proteomes" id="UP000076881"/>
    </source>
</evidence>
<evidence type="ECO:0000313" key="4">
    <source>
        <dbReference type="EMBL" id="OAA70058.1"/>
    </source>
</evidence>
<proteinExistence type="inferred from homology"/>
<dbReference type="PANTHER" id="PTHR28657:SF11">
    <property type="entry name" value="INDOLEAMINE 2,3-DIOXYGENASE"/>
    <property type="match status" value="1"/>
</dbReference>
<dbReference type="PANTHER" id="PTHR28657">
    <property type="entry name" value="INDOLEAMINE 2,3-DIOXYGENASE"/>
    <property type="match status" value="1"/>
</dbReference>
<dbReference type="EMBL" id="AZHF01000010">
    <property type="protein sequence ID" value="OAA70058.1"/>
    <property type="molecule type" value="Genomic_DNA"/>
</dbReference>
<protein>
    <recommendedName>
        <fullName evidence="6">Indoleamine 2,3-dioxygenase</fullName>
    </recommendedName>
</protein>
<dbReference type="InterPro" id="IPR000898">
    <property type="entry name" value="Indolamine_dOase"/>
</dbReference>
<keyword evidence="2" id="KW-0479">Metal-binding</keyword>
<evidence type="ECO:0000256" key="2">
    <source>
        <dbReference type="ARBA" id="ARBA00022723"/>
    </source>
</evidence>
<dbReference type="GO" id="GO:0020037">
    <property type="term" value="F:heme binding"/>
    <property type="evidence" value="ECO:0007669"/>
    <property type="project" value="InterPro"/>
</dbReference>
<organism evidence="4 5">
    <name type="scientific">Akanthomyces lecanii RCEF 1005</name>
    <dbReference type="NCBI Taxonomy" id="1081108"/>
    <lineage>
        <taxon>Eukaryota</taxon>
        <taxon>Fungi</taxon>
        <taxon>Dikarya</taxon>
        <taxon>Ascomycota</taxon>
        <taxon>Pezizomycotina</taxon>
        <taxon>Sordariomycetes</taxon>
        <taxon>Hypocreomycetidae</taxon>
        <taxon>Hypocreales</taxon>
        <taxon>Cordycipitaceae</taxon>
        <taxon>Akanthomyces</taxon>
        <taxon>Cordyceps confragosa</taxon>
    </lineage>
</organism>
<comment type="similarity">
    <text evidence="1">Belongs to the indoleamine 2,3-dioxygenase family.</text>
</comment>
<dbReference type="GO" id="GO:0005737">
    <property type="term" value="C:cytoplasm"/>
    <property type="evidence" value="ECO:0007669"/>
    <property type="project" value="TreeGrafter"/>
</dbReference>
<keyword evidence="3" id="KW-0408">Iron</keyword>
<accession>A0A168BFR7</accession>
<dbReference type="OrthoDB" id="4662583at2759"/>
<dbReference type="Proteomes" id="UP000076881">
    <property type="component" value="Unassembled WGS sequence"/>
</dbReference>